<dbReference type="InterPro" id="IPR003691">
    <property type="entry name" value="FluC"/>
</dbReference>
<comment type="activity regulation">
    <text evidence="10">Na(+) is not transported, but it plays an essential structural role and its presence is essential for fluoride channel function.</text>
</comment>
<dbReference type="Pfam" id="PF02537">
    <property type="entry name" value="CRCB"/>
    <property type="match status" value="1"/>
</dbReference>
<evidence type="ECO:0000313" key="11">
    <source>
        <dbReference type="EMBL" id="MBH8596119.1"/>
    </source>
</evidence>
<evidence type="ECO:0000256" key="2">
    <source>
        <dbReference type="ARBA" id="ARBA00022475"/>
    </source>
</evidence>
<keyword evidence="10" id="KW-0479">Metal-binding</keyword>
<comment type="similarity">
    <text evidence="7 10">Belongs to the fluoride channel Fluc/FEX (TC 1.A.43) family.</text>
</comment>
<protein>
    <recommendedName>
        <fullName evidence="10">Fluoride-specific ion channel FluC</fullName>
    </recommendedName>
</protein>
<evidence type="ECO:0000256" key="3">
    <source>
        <dbReference type="ARBA" id="ARBA00022692"/>
    </source>
</evidence>
<comment type="caution">
    <text evidence="11">The sequence shown here is derived from an EMBL/GenBank/DDBJ whole genome shotgun (WGS) entry which is preliminary data.</text>
</comment>
<evidence type="ECO:0000313" key="12">
    <source>
        <dbReference type="Proteomes" id="UP000633619"/>
    </source>
</evidence>
<evidence type="ECO:0000256" key="5">
    <source>
        <dbReference type="ARBA" id="ARBA00023136"/>
    </source>
</evidence>
<evidence type="ECO:0000256" key="6">
    <source>
        <dbReference type="ARBA" id="ARBA00023303"/>
    </source>
</evidence>
<dbReference type="HAMAP" id="MF_00454">
    <property type="entry name" value="FluC"/>
    <property type="match status" value="1"/>
</dbReference>
<keyword evidence="5 10" id="KW-0472">Membrane</keyword>
<keyword evidence="10" id="KW-0813">Transport</keyword>
<keyword evidence="2 10" id="KW-1003">Cell membrane</keyword>
<evidence type="ECO:0000256" key="1">
    <source>
        <dbReference type="ARBA" id="ARBA00004651"/>
    </source>
</evidence>
<organism evidence="11 12">
    <name type="scientific">Thermoactinomyces intermedius</name>
    <dbReference type="NCBI Taxonomy" id="2024"/>
    <lineage>
        <taxon>Bacteria</taxon>
        <taxon>Bacillati</taxon>
        <taxon>Bacillota</taxon>
        <taxon>Bacilli</taxon>
        <taxon>Bacillales</taxon>
        <taxon>Thermoactinomycetaceae</taxon>
        <taxon>Thermoactinomyces</taxon>
    </lineage>
</organism>
<dbReference type="Proteomes" id="UP000633619">
    <property type="component" value="Unassembled WGS sequence"/>
</dbReference>
<dbReference type="GO" id="GO:0140114">
    <property type="term" value="P:cellular detoxification of fluoride"/>
    <property type="evidence" value="ECO:0007669"/>
    <property type="project" value="UniProtKB-UniRule"/>
</dbReference>
<evidence type="ECO:0000256" key="9">
    <source>
        <dbReference type="ARBA" id="ARBA00049940"/>
    </source>
</evidence>
<keyword evidence="6 10" id="KW-0407">Ion channel</keyword>
<comment type="subcellular location">
    <subcellularLocation>
        <location evidence="1 10">Cell membrane</location>
        <topology evidence="1 10">Multi-pass membrane protein</topology>
    </subcellularLocation>
</comment>
<dbReference type="GO" id="GO:0046872">
    <property type="term" value="F:metal ion binding"/>
    <property type="evidence" value="ECO:0007669"/>
    <property type="project" value="UniProtKB-KW"/>
</dbReference>
<dbReference type="AlphaFoldDB" id="A0A8I1A790"/>
<feature type="transmembrane region" description="Helical" evidence="10">
    <location>
        <begin position="32"/>
        <end position="48"/>
    </location>
</feature>
<keyword evidence="4 10" id="KW-1133">Transmembrane helix</keyword>
<keyword evidence="10" id="KW-0406">Ion transport</keyword>
<feature type="transmembrane region" description="Helical" evidence="10">
    <location>
        <begin position="91"/>
        <end position="112"/>
    </location>
</feature>
<reference evidence="11 12" key="1">
    <citation type="submission" date="2020-12" db="EMBL/GenBank/DDBJ databases">
        <title>WGS of Thermoactinomyces spp.</title>
        <authorList>
            <person name="Cheng K."/>
        </authorList>
    </citation>
    <scope>NUCLEOTIDE SEQUENCE [LARGE SCALE GENOMIC DNA]</scope>
    <source>
        <strain evidence="12">CICC 10671\DSM 43846</strain>
    </source>
</reference>
<evidence type="ECO:0000256" key="4">
    <source>
        <dbReference type="ARBA" id="ARBA00022989"/>
    </source>
</evidence>
<evidence type="ECO:0000256" key="8">
    <source>
        <dbReference type="ARBA" id="ARBA00035585"/>
    </source>
</evidence>
<comment type="function">
    <text evidence="9 10">Fluoride-specific ion channel. Important for reducing fluoride concentration in the cell, thus reducing its toxicity.</text>
</comment>
<evidence type="ECO:0000256" key="7">
    <source>
        <dbReference type="ARBA" id="ARBA00035120"/>
    </source>
</evidence>
<keyword evidence="3 10" id="KW-0812">Transmembrane</keyword>
<dbReference type="GO" id="GO:0005886">
    <property type="term" value="C:plasma membrane"/>
    <property type="evidence" value="ECO:0007669"/>
    <property type="project" value="UniProtKB-SubCell"/>
</dbReference>
<keyword evidence="12" id="KW-1185">Reference proteome</keyword>
<dbReference type="GO" id="GO:0062054">
    <property type="term" value="F:fluoride channel activity"/>
    <property type="evidence" value="ECO:0007669"/>
    <property type="project" value="UniProtKB-UniRule"/>
</dbReference>
<sequence length="120" mass="12942">MRMIIAVGIGGAVGTLLRFGVAQAFNDPVFPFGTLMANWTGCLGLAWLNEQRKISFSPVWQKGLGPGLLGAYTTFSTLCVEAHLLPPLLSLFYIVATTTGGLLFARLGVWLAQRGKADWK</sequence>
<gene>
    <name evidence="10" type="primary">fluC</name>
    <name evidence="10" type="synonym">crcB</name>
    <name evidence="11" type="ORF">I8U20_12490</name>
</gene>
<proteinExistence type="inferred from homology"/>
<dbReference type="PANTHER" id="PTHR28259:SF1">
    <property type="entry name" value="FLUORIDE EXPORT PROTEIN 1-RELATED"/>
    <property type="match status" value="1"/>
</dbReference>
<comment type="caution">
    <text evidence="10">Lacks conserved residue(s) required for the propagation of feature annotation.</text>
</comment>
<comment type="catalytic activity">
    <reaction evidence="8">
        <text>fluoride(in) = fluoride(out)</text>
        <dbReference type="Rhea" id="RHEA:76159"/>
        <dbReference type="ChEBI" id="CHEBI:17051"/>
    </reaction>
    <physiologicalReaction direction="left-to-right" evidence="8">
        <dbReference type="Rhea" id="RHEA:76160"/>
    </physiologicalReaction>
</comment>
<evidence type="ECO:0000256" key="10">
    <source>
        <dbReference type="HAMAP-Rule" id="MF_00454"/>
    </source>
</evidence>
<dbReference type="PANTHER" id="PTHR28259">
    <property type="entry name" value="FLUORIDE EXPORT PROTEIN 1-RELATED"/>
    <property type="match status" value="1"/>
</dbReference>
<dbReference type="RefSeq" id="WP_181732796.1">
    <property type="nucleotide sequence ID" value="NZ_JACEIR010000012.1"/>
</dbReference>
<keyword evidence="10" id="KW-0915">Sodium</keyword>
<name>A0A8I1A790_THEIN</name>
<accession>A0A8I1A790</accession>
<feature type="binding site" evidence="10">
    <location>
        <position position="70"/>
    </location>
    <ligand>
        <name>Na(+)</name>
        <dbReference type="ChEBI" id="CHEBI:29101"/>
        <note>structural</note>
    </ligand>
</feature>
<feature type="binding site" evidence="10">
    <location>
        <position position="73"/>
    </location>
    <ligand>
        <name>Na(+)</name>
        <dbReference type="ChEBI" id="CHEBI:29101"/>
        <note>structural</note>
    </ligand>
</feature>
<dbReference type="EMBL" id="JAECVW010000010">
    <property type="protein sequence ID" value="MBH8596119.1"/>
    <property type="molecule type" value="Genomic_DNA"/>
</dbReference>